<protein>
    <submittedName>
        <fullName evidence="1">Uncharacterized protein</fullName>
    </submittedName>
</protein>
<comment type="caution">
    <text evidence="1">The sequence shown here is derived from an EMBL/GenBank/DDBJ whole genome shotgun (WGS) entry which is preliminary data.</text>
</comment>
<evidence type="ECO:0000313" key="1">
    <source>
        <dbReference type="EMBL" id="MEN3748894.1"/>
    </source>
</evidence>
<reference evidence="1 2" key="1">
    <citation type="submission" date="2024-05" db="EMBL/GenBank/DDBJ databases">
        <title>Sphingomonas sp. HF-S3 16S ribosomal RNA gene Genome sequencing and assembly.</title>
        <authorList>
            <person name="Lee H."/>
        </authorList>
    </citation>
    <scope>NUCLEOTIDE SEQUENCE [LARGE SCALE GENOMIC DNA]</scope>
    <source>
        <strain evidence="1 2">HF-S3</strain>
    </source>
</reference>
<keyword evidence="2" id="KW-1185">Reference proteome</keyword>
<sequence>MIGKAIAGWIGSRIDQRDGEGGTLGAIAGVAVYETAKRVIPAAAVIGGGYLLVRYLTSRFGGQDAIQPAE</sequence>
<organism evidence="1 2">
    <name type="scientific">Sphingomonas rustica</name>
    <dbReference type="NCBI Taxonomy" id="3103142"/>
    <lineage>
        <taxon>Bacteria</taxon>
        <taxon>Pseudomonadati</taxon>
        <taxon>Pseudomonadota</taxon>
        <taxon>Alphaproteobacteria</taxon>
        <taxon>Sphingomonadales</taxon>
        <taxon>Sphingomonadaceae</taxon>
        <taxon>Sphingomonas</taxon>
    </lineage>
</organism>
<accession>A0ABV0BBG9</accession>
<proteinExistence type="predicted"/>
<dbReference type="RefSeq" id="WP_346247931.1">
    <property type="nucleotide sequence ID" value="NZ_JBDIZK010000010.1"/>
</dbReference>
<dbReference type="EMBL" id="JBDIZK010000010">
    <property type="protein sequence ID" value="MEN3748894.1"/>
    <property type="molecule type" value="Genomic_DNA"/>
</dbReference>
<evidence type="ECO:0000313" key="2">
    <source>
        <dbReference type="Proteomes" id="UP001427805"/>
    </source>
</evidence>
<name>A0ABV0BBG9_9SPHN</name>
<gene>
    <name evidence="1" type="ORF">TPR58_17090</name>
</gene>
<dbReference type="Proteomes" id="UP001427805">
    <property type="component" value="Unassembled WGS sequence"/>
</dbReference>